<dbReference type="InterPro" id="IPR012319">
    <property type="entry name" value="FPG_cat"/>
</dbReference>
<feature type="active site" description="Schiff-base intermediate with DNA" evidence="15">
    <location>
        <position position="2"/>
    </location>
</feature>
<dbReference type="Pfam" id="PF06827">
    <property type="entry name" value="zf-FPG_IleRS"/>
    <property type="match status" value="1"/>
</dbReference>
<dbReference type="NCBIfam" id="NF002211">
    <property type="entry name" value="PRK01103.1"/>
    <property type="match status" value="1"/>
</dbReference>
<keyword evidence="4 15" id="KW-0479">Metal-binding</keyword>
<keyword evidence="13 15" id="KW-0326">Glycosidase</keyword>
<dbReference type="CDD" id="cd08966">
    <property type="entry name" value="EcFpg-like_N"/>
    <property type="match status" value="1"/>
</dbReference>
<evidence type="ECO:0000256" key="12">
    <source>
        <dbReference type="ARBA" id="ARBA00023268"/>
    </source>
</evidence>
<proteinExistence type="inferred from homology"/>
<feature type="binding site" evidence="15">
    <location>
        <position position="90"/>
    </location>
    <ligand>
        <name>DNA</name>
        <dbReference type="ChEBI" id="CHEBI:16991"/>
    </ligand>
</feature>
<evidence type="ECO:0000256" key="10">
    <source>
        <dbReference type="ARBA" id="ARBA00023204"/>
    </source>
</evidence>
<keyword evidence="7 15" id="KW-0378">Hydrolase</keyword>
<evidence type="ECO:0000256" key="3">
    <source>
        <dbReference type="ARBA" id="ARBA00011245"/>
    </source>
</evidence>
<dbReference type="InterPro" id="IPR035937">
    <property type="entry name" value="FPG_N"/>
</dbReference>
<feature type="active site" description="Proton donor" evidence="15">
    <location>
        <position position="3"/>
    </location>
</feature>
<dbReference type="InterPro" id="IPR010663">
    <property type="entry name" value="Znf_FPG/IleRS"/>
</dbReference>
<evidence type="ECO:0000256" key="5">
    <source>
        <dbReference type="ARBA" id="ARBA00022763"/>
    </source>
</evidence>
<evidence type="ECO:0000313" key="18">
    <source>
        <dbReference type="EMBL" id="MDP4540190.1"/>
    </source>
</evidence>
<feature type="domain" description="FPG-type" evidence="16">
    <location>
        <begin position="236"/>
        <end position="271"/>
    </location>
</feature>
<keyword evidence="9 15" id="KW-0238">DNA-binding</keyword>
<keyword evidence="6 15" id="KW-0863">Zinc-finger</keyword>
<evidence type="ECO:0000256" key="4">
    <source>
        <dbReference type="ARBA" id="ARBA00022723"/>
    </source>
</evidence>
<comment type="cofactor">
    <cofactor evidence="15">
        <name>Zn(2+)</name>
        <dbReference type="ChEBI" id="CHEBI:29105"/>
    </cofactor>
    <text evidence="15">Binds 1 zinc ion per subunit.</text>
</comment>
<evidence type="ECO:0000313" key="19">
    <source>
        <dbReference type="Proteomes" id="UP001235664"/>
    </source>
</evidence>
<gene>
    <name evidence="15 18" type="primary">mutM</name>
    <name evidence="15" type="synonym">fpg</name>
    <name evidence="18" type="ORF">Q9K01_11180</name>
</gene>
<reference evidence="18 19" key="1">
    <citation type="submission" date="2023-08" db="EMBL/GenBank/DDBJ databases">
        <title>genomic of DY56.</title>
        <authorList>
            <person name="Wang Y."/>
        </authorList>
    </citation>
    <scope>NUCLEOTIDE SEQUENCE [LARGE SCALE GENOMIC DNA]</scope>
    <source>
        <strain evidence="18 19">DY56-A-20</strain>
    </source>
</reference>
<comment type="catalytic activity">
    <reaction evidence="14 15">
        <text>2'-deoxyribonucleotide-(2'-deoxyribose 5'-phosphate)-2'-deoxyribonucleotide-DNA = a 3'-end 2'-deoxyribonucleotide-(2,3-dehydro-2,3-deoxyribose 5'-phosphate)-DNA + a 5'-end 5'-phospho-2'-deoxyribonucleoside-DNA + H(+)</text>
        <dbReference type="Rhea" id="RHEA:66592"/>
        <dbReference type="Rhea" id="RHEA-COMP:13180"/>
        <dbReference type="Rhea" id="RHEA-COMP:16897"/>
        <dbReference type="Rhea" id="RHEA-COMP:17067"/>
        <dbReference type="ChEBI" id="CHEBI:15378"/>
        <dbReference type="ChEBI" id="CHEBI:136412"/>
        <dbReference type="ChEBI" id="CHEBI:157695"/>
        <dbReference type="ChEBI" id="CHEBI:167181"/>
        <dbReference type="EC" id="4.2.99.18"/>
    </reaction>
</comment>
<dbReference type="Gene3D" id="1.10.8.50">
    <property type="match status" value="1"/>
</dbReference>
<evidence type="ECO:0000256" key="15">
    <source>
        <dbReference type="HAMAP-Rule" id="MF_00103"/>
    </source>
</evidence>
<dbReference type="Proteomes" id="UP001235664">
    <property type="component" value="Unassembled WGS sequence"/>
</dbReference>
<feature type="binding site" evidence="15">
    <location>
        <position position="151"/>
    </location>
    <ligand>
        <name>DNA</name>
        <dbReference type="ChEBI" id="CHEBI:16991"/>
    </ligand>
</feature>
<comment type="catalytic activity">
    <reaction evidence="1 15">
        <text>Hydrolysis of DNA containing ring-opened 7-methylguanine residues, releasing 2,6-diamino-4-hydroxy-5-(N-methyl)formamidopyrimidine.</text>
        <dbReference type="EC" id="3.2.2.23"/>
    </reaction>
</comment>
<evidence type="ECO:0000256" key="9">
    <source>
        <dbReference type="ARBA" id="ARBA00023125"/>
    </source>
</evidence>
<feature type="binding site" evidence="15">
    <location>
        <position position="108"/>
    </location>
    <ligand>
        <name>DNA</name>
        <dbReference type="ChEBI" id="CHEBI:16991"/>
    </ligand>
</feature>
<dbReference type="SUPFAM" id="SSF46946">
    <property type="entry name" value="S13-like H2TH domain"/>
    <property type="match status" value="1"/>
</dbReference>
<accession>A0ABT9HBG5</accession>
<organism evidence="18 19">
    <name type="scientific">Qipengyuania benthica</name>
    <dbReference type="NCBI Taxonomy" id="3067651"/>
    <lineage>
        <taxon>Bacteria</taxon>
        <taxon>Pseudomonadati</taxon>
        <taxon>Pseudomonadota</taxon>
        <taxon>Alphaproteobacteria</taxon>
        <taxon>Sphingomonadales</taxon>
        <taxon>Erythrobacteraceae</taxon>
        <taxon>Qipengyuania</taxon>
    </lineage>
</organism>
<evidence type="ECO:0000259" key="17">
    <source>
        <dbReference type="PROSITE" id="PS51068"/>
    </source>
</evidence>
<name>A0ABT9HBG5_9SPHN</name>
<dbReference type="HAMAP" id="MF_00103">
    <property type="entry name" value="Fapy_DNA_glycosyl"/>
    <property type="match status" value="1"/>
</dbReference>
<comment type="similarity">
    <text evidence="2 15">Belongs to the FPG family.</text>
</comment>
<dbReference type="SMART" id="SM00898">
    <property type="entry name" value="Fapy_DNA_glyco"/>
    <property type="match status" value="1"/>
</dbReference>
<keyword evidence="10 15" id="KW-0234">DNA repair</keyword>
<feature type="active site" description="Proton donor; for delta-elimination activity" evidence="15">
    <location>
        <position position="261"/>
    </location>
</feature>
<dbReference type="SUPFAM" id="SSF81624">
    <property type="entry name" value="N-terminal domain of MutM-like DNA repair proteins"/>
    <property type="match status" value="1"/>
</dbReference>
<keyword evidence="5 15" id="KW-0227">DNA damage</keyword>
<dbReference type="Pfam" id="PF01149">
    <property type="entry name" value="Fapy_DNA_glyco"/>
    <property type="match status" value="1"/>
</dbReference>
<dbReference type="Pfam" id="PF06831">
    <property type="entry name" value="H2TH"/>
    <property type="match status" value="1"/>
</dbReference>
<dbReference type="InterPro" id="IPR010979">
    <property type="entry name" value="Ribosomal_uS13-like_H2TH"/>
</dbReference>
<evidence type="ECO:0000256" key="8">
    <source>
        <dbReference type="ARBA" id="ARBA00022833"/>
    </source>
</evidence>
<dbReference type="RefSeq" id="WP_305930327.1">
    <property type="nucleotide sequence ID" value="NZ_JAVAIL010000003.1"/>
</dbReference>
<dbReference type="SUPFAM" id="SSF57716">
    <property type="entry name" value="Glucocorticoid receptor-like (DNA-binding domain)"/>
    <property type="match status" value="1"/>
</dbReference>
<dbReference type="EC" id="3.2.2.23" evidence="15"/>
<comment type="subunit">
    <text evidence="3 15">Monomer.</text>
</comment>
<dbReference type="PROSITE" id="PS51068">
    <property type="entry name" value="FPG_CAT"/>
    <property type="match status" value="1"/>
</dbReference>
<dbReference type="EMBL" id="JAVAIL010000003">
    <property type="protein sequence ID" value="MDP4540190.1"/>
    <property type="molecule type" value="Genomic_DNA"/>
</dbReference>
<evidence type="ECO:0000256" key="11">
    <source>
        <dbReference type="ARBA" id="ARBA00023239"/>
    </source>
</evidence>
<evidence type="ECO:0000256" key="2">
    <source>
        <dbReference type="ARBA" id="ARBA00009409"/>
    </source>
</evidence>
<dbReference type="GO" id="GO:0140078">
    <property type="term" value="F:class I DNA-(apurinic or apyrimidinic site) endonuclease activity"/>
    <property type="evidence" value="ECO:0007669"/>
    <property type="project" value="UniProtKB-EC"/>
</dbReference>
<evidence type="ECO:0000256" key="6">
    <source>
        <dbReference type="ARBA" id="ARBA00022771"/>
    </source>
</evidence>
<evidence type="ECO:0000256" key="14">
    <source>
        <dbReference type="ARBA" id="ARBA00044632"/>
    </source>
</evidence>
<protein>
    <recommendedName>
        <fullName evidence="15">Formamidopyrimidine-DNA glycosylase</fullName>
        <shortName evidence="15">Fapy-DNA glycosylase</shortName>
        <ecNumber evidence="15">3.2.2.23</ecNumber>
    </recommendedName>
    <alternativeName>
        <fullName evidence="15">DNA-(apurinic or apyrimidinic site) lyase MutM</fullName>
        <shortName evidence="15">AP lyase MutM</shortName>
        <ecNumber evidence="15">4.2.99.18</ecNumber>
    </alternativeName>
</protein>
<keyword evidence="11 15" id="KW-0456">Lyase</keyword>
<dbReference type="PROSITE" id="PS51066">
    <property type="entry name" value="ZF_FPG_2"/>
    <property type="match status" value="1"/>
</dbReference>
<dbReference type="InterPro" id="IPR015886">
    <property type="entry name" value="H2TH_FPG"/>
</dbReference>
<evidence type="ECO:0000256" key="1">
    <source>
        <dbReference type="ARBA" id="ARBA00001668"/>
    </source>
</evidence>
<comment type="function">
    <text evidence="15">Involved in base excision repair of DNA damaged by oxidation or by mutagenic agents. Acts as DNA glycosylase that recognizes and removes damaged bases. Has a preference for oxidized purines, such as 7,8-dihydro-8-oxoguanine (8-oxoG). Has AP (apurinic/apyrimidinic) lyase activity and introduces nicks in the DNA strand. Cleaves the DNA backbone by beta-delta elimination to generate a single-strand break at the site of the removed base with both 3'- and 5'-phosphates.</text>
</comment>
<dbReference type="NCBIfam" id="TIGR00577">
    <property type="entry name" value="fpg"/>
    <property type="match status" value="1"/>
</dbReference>
<evidence type="ECO:0000259" key="16">
    <source>
        <dbReference type="PROSITE" id="PS51066"/>
    </source>
</evidence>
<dbReference type="SMART" id="SM01232">
    <property type="entry name" value="H2TH"/>
    <property type="match status" value="1"/>
</dbReference>
<comment type="caution">
    <text evidence="18">The sequence shown here is derived from an EMBL/GenBank/DDBJ whole genome shotgun (WGS) entry which is preliminary data.</text>
</comment>
<dbReference type="EC" id="4.2.99.18" evidence="15"/>
<keyword evidence="12 15" id="KW-0511">Multifunctional enzyme</keyword>
<feature type="active site" description="Proton donor; for beta-elimination activity" evidence="15">
    <location>
        <position position="58"/>
    </location>
</feature>
<feature type="domain" description="Formamidopyrimidine-DNA glycosylase catalytic" evidence="17">
    <location>
        <begin position="2"/>
        <end position="111"/>
    </location>
</feature>
<dbReference type="PANTHER" id="PTHR22993:SF9">
    <property type="entry name" value="FORMAMIDOPYRIMIDINE-DNA GLYCOSYLASE"/>
    <property type="match status" value="1"/>
</dbReference>
<dbReference type="InterPro" id="IPR000214">
    <property type="entry name" value="Znf_DNA_glyclase/AP_lyase"/>
</dbReference>
<dbReference type="InterPro" id="IPR020629">
    <property type="entry name" value="FPG_Glyclase"/>
</dbReference>
<evidence type="ECO:0000256" key="7">
    <source>
        <dbReference type="ARBA" id="ARBA00022801"/>
    </source>
</evidence>
<dbReference type="PANTHER" id="PTHR22993">
    <property type="entry name" value="FORMAMIDOPYRIMIDINE-DNA GLYCOSYLASE"/>
    <property type="match status" value="1"/>
</dbReference>
<dbReference type="Gene3D" id="3.20.190.10">
    <property type="entry name" value="MutM-like, N-terminal"/>
    <property type="match status" value="1"/>
</dbReference>
<sequence length="271" mass="30201">MPELPEVETTVRGLARLLDGETITGVVVNRPDLRRPFPPGLVQALTGARVSGLSRRAKYGLIHTARDHVMVFHLGMSGRWRIDPEEDLAHDHLVLETAGHRFALNDPRRFGSVDLLLGSELDSWPAFAALGPEPLGTELTASWLRERTRGRKPAIKQMLLDQRVVAGLGNIYVCEALWRARIDPRKAGGRVTGPQLERLVPAIREVLEQSIRDGGSTLRDFAQPDGELGYFATRFDVYGRTGEPCHREDGGTIRRLVQGGRSTWFCPRCQK</sequence>
<keyword evidence="19" id="KW-1185">Reference proteome</keyword>
<dbReference type="GO" id="GO:0008534">
    <property type="term" value="F:oxidized purine nucleobase lesion DNA N-glycosylase activity"/>
    <property type="evidence" value="ECO:0007669"/>
    <property type="project" value="UniProtKB-EC"/>
</dbReference>
<keyword evidence="8 15" id="KW-0862">Zinc</keyword>
<evidence type="ECO:0000256" key="13">
    <source>
        <dbReference type="ARBA" id="ARBA00023295"/>
    </source>
</evidence>